<dbReference type="Proteomes" id="UP000305471">
    <property type="component" value="Unassembled WGS sequence"/>
</dbReference>
<evidence type="ECO:0000313" key="2">
    <source>
        <dbReference type="EMBL" id="TKB03864.1"/>
    </source>
</evidence>
<protein>
    <submittedName>
        <fullName evidence="2">Uncharacterized protein</fullName>
    </submittedName>
</protein>
<proteinExistence type="predicted"/>
<comment type="caution">
    <text evidence="2">The sequence shown here is derived from an EMBL/GenBank/DDBJ whole genome shotgun (WGS) entry which is preliminary data.</text>
</comment>
<feature type="transmembrane region" description="Helical" evidence="1">
    <location>
        <begin position="63"/>
        <end position="84"/>
    </location>
</feature>
<sequence>MWRKTLLSFFIGLVLSISIILNINHFLPVDVDSKLLAGYILGFLLWAGLITYFYCFETIKKPFLQCLCVLLVSLVLNVLIKIGVVA</sequence>
<feature type="transmembrane region" description="Helical" evidence="1">
    <location>
        <begin position="7"/>
        <end position="24"/>
    </location>
</feature>
<reference evidence="2 3" key="1">
    <citation type="submission" date="2019-04" db="EMBL/GenBank/DDBJ databases">
        <title>Alteromonas portus sp. nov., an alginate lyase-excreting marine bacterium.</title>
        <authorList>
            <person name="Huang H."/>
            <person name="Mo K."/>
            <person name="Bao S."/>
        </authorList>
    </citation>
    <scope>NUCLEOTIDE SEQUENCE [LARGE SCALE GENOMIC DNA]</scope>
    <source>
        <strain evidence="2 3">HB161718</strain>
    </source>
</reference>
<evidence type="ECO:0000313" key="3">
    <source>
        <dbReference type="Proteomes" id="UP000305471"/>
    </source>
</evidence>
<name>A0A4V6WLX8_9ALTE</name>
<keyword evidence="3" id="KW-1185">Reference proteome</keyword>
<organism evidence="2 3">
    <name type="scientific">Alteromonas portus</name>
    <dbReference type="NCBI Taxonomy" id="2565549"/>
    <lineage>
        <taxon>Bacteria</taxon>
        <taxon>Pseudomonadati</taxon>
        <taxon>Pseudomonadota</taxon>
        <taxon>Gammaproteobacteria</taxon>
        <taxon>Alteromonadales</taxon>
        <taxon>Alteromonadaceae</taxon>
        <taxon>Alteromonas/Salinimonas group</taxon>
        <taxon>Alteromonas</taxon>
    </lineage>
</organism>
<accession>A0A4V6WLX8</accession>
<keyword evidence="1" id="KW-1133">Transmembrane helix</keyword>
<keyword evidence="1" id="KW-0812">Transmembrane</keyword>
<evidence type="ECO:0000256" key="1">
    <source>
        <dbReference type="SAM" id="Phobius"/>
    </source>
</evidence>
<feature type="transmembrane region" description="Helical" evidence="1">
    <location>
        <begin position="36"/>
        <end position="56"/>
    </location>
</feature>
<dbReference type="EMBL" id="SWCO01000003">
    <property type="protein sequence ID" value="TKB03864.1"/>
    <property type="molecule type" value="Genomic_DNA"/>
</dbReference>
<dbReference type="AlphaFoldDB" id="A0A4V6WLX8"/>
<gene>
    <name evidence="2" type="ORF">E5672_07195</name>
</gene>
<keyword evidence="1" id="KW-0472">Membrane</keyword>